<sequence length="202" mass="24017">MRKILYTALITSLFLIGCKNENTLSKQEINSFLKICFEDYYLNFDVEITALLNDFEHHLVKEGHLKDTTGKSYKKLLKSLQKNSYFNPPLEKNNFNEVLLYANPSNIIACVKETFAIDSVEIVKTKFHKISMTIKNEIEKKEDLSIHFIFEQYINELKNSEFKYDYNKQSIQLLLYRWYFKSKNVLNAKETDYSPKEKHIKR</sequence>
<evidence type="ECO:0008006" key="3">
    <source>
        <dbReference type="Google" id="ProtNLM"/>
    </source>
</evidence>
<accession>A0A2I0R1M6</accession>
<evidence type="ECO:0000313" key="1">
    <source>
        <dbReference type="EMBL" id="PKR80472.1"/>
    </source>
</evidence>
<name>A0A2I0R1M6_9FLAO</name>
<keyword evidence="2" id="KW-1185">Reference proteome</keyword>
<dbReference type="OrthoDB" id="1467147at2"/>
<dbReference type="Proteomes" id="UP000236654">
    <property type="component" value="Unassembled WGS sequence"/>
</dbReference>
<comment type="caution">
    <text evidence="1">The sequence shown here is derived from an EMBL/GenBank/DDBJ whole genome shotgun (WGS) entry which is preliminary data.</text>
</comment>
<dbReference type="RefSeq" id="WP_101334642.1">
    <property type="nucleotide sequence ID" value="NZ_PJNI01000009.1"/>
</dbReference>
<dbReference type="AlphaFoldDB" id="A0A2I0R1M6"/>
<dbReference type="EMBL" id="PJNI01000009">
    <property type="protein sequence ID" value="PKR80472.1"/>
    <property type="molecule type" value="Genomic_DNA"/>
</dbReference>
<organism evidence="1 2">
    <name type="scientific">Brumimicrobium salinarum</name>
    <dbReference type="NCBI Taxonomy" id="2058658"/>
    <lineage>
        <taxon>Bacteria</taxon>
        <taxon>Pseudomonadati</taxon>
        <taxon>Bacteroidota</taxon>
        <taxon>Flavobacteriia</taxon>
        <taxon>Flavobacteriales</taxon>
        <taxon>Crocinitomicaceae</taxon>
        <taxon>Brumimicrobium</taxon>
    </lineage>
</organism>
<protein>
    <recommendedName>
        <fullName evidence="3">Lipoprotein</fullName>
    </recommendedName>
</protein>
<dbReference type="PROSITE" id="PS51257">
    <property type="entry name" value="PROKAR_LIPOPROTEIN"/>
    <property type="match status" value="1"/>
</dbReference>
<evidence type="ECO:0000313" key="2">
    <source>
        <dbReference type="Proteomes" id="UP000236654"/>
    </source>
</evidence>
<reference evidence="1 2" key="1">
    <citation type="submission" date="2017-12" db="EMBL/GenBank/DDBJ databases">
        <title>The draft genome sequence of Brumimicrobium saltpan LHR20.</title>
        <authorList>
            <person name="Do Z.-J."/>
            <person name="Luo H.-R."/>
        </authorList>
    </citation>
    <scope>NUCLEOTIDE SEQUENCE [LARGE SCALE GENOMIC DNA]</scope>
    <source>
        <strain evidence="1 2">LHR20</strain>
    </source>
</reference>
<gene>
    <name evidence="1" type="ORF">CW751_08835</name>
</gene>
<proteinExistence type="predicted"/>